<name>A0A0G4HTA4_9ALVE</name>
<evidence type="ECO:0000313" key="2">
    <source>
        <dbReference type="EMBL" id="CEM47608.1"/>
    </source>
</evidence>
<gene>
    <name evidence="2" type="ORF">Cvel_8419</name>
</gene>
<sequence>MCSCATSAACDCREGQCTWPMYCHCDCSDSESWCGCKLFGNAFMPSGSYKHVKNDEAPVGAANKETGDRLMDLPAAGKKGDGKEMPSPSASLVEKEEDACGGCLKRRDEAMRHCQESCFSHKAASDSHWKEGGCLGCAVLMSEGHSMCAEKCQQSKETGGKKDEAREPEAFLA</sequence>
<reference evidence="2" key="1">
    <citation type="submission" date="2014-11" db="EMBL/GenBank/DDBJ databases">
        <authorList>
            <person name="Otto D Thomas"/>
            <person name="Naeem Raeece"/>
        </authorList>
    </citation>
    <scope>NUCLEOTIDE SEQUENCE</scope>
</reference>
<evidence type="ECO:0000256" key="1">
    <source>
        <dbReference type="SAM" id="MobiDB-lite"/>
    </source>
</evidence>
<feature type="compositionally biased region" description="Basic and acidic residues" evidence="1">
    <location>
        <begin position="158"/>
        <end position="173"/>
    </location>
</feature>
<dbReference type="VEuPathDB" id="CryptoDB:Cvel_8419"/>
<accession>A0A0G4HTA4</accession>
<feature type="region of interest" description="Disordered" evidence="1">
    <location>
        <begin position="151"/>
        <end position="173"/>
    </location>
</feature>
<protein>
    <submittedName>
        <fullName evidence="2">Uncharacterized protein</fullName>
    </submittedName>
</protein>
<proteinExistence type="predicted"/>
<dbReference type="EMBL" id="CDMZ01003795">
    <property type="protein sequence ID" value="CEM47608.1"/>
    <property type="molecule type" value="Genomic_DNA"/>
</dbReference>
<organism evidence="2">
    <name type="scientific">Chromera velia CCMP2878</name>
    <dbReference type="NCBI Taxonomy" id="1169474"/>
    <lineage>
        <taxon>Eukaryota</taxon>
        <taxon>Sar</taxon>
        <taxon>Alveolata</taxon>
        <taxon>Colpodellida</taxon>
        <taxon>Chromeraceae</taxon>
        <taxon>Chromera</taxon>
    </lineage>
</organism>
<dbReference type="AlphaFoldDB" id="A0A0G4HTA4"/>